<keyword evidence="2" id="KW-1185">Reference proteome</keyword>
<gene>
    <name evidence="1" type="ORF">PAXRUDRAFT_177614</name>
</gene>
<dbReference type="HOGENOM" id="CLU_3129851_0_0_1"/>
<evidence type="ECO:0000313" key="2">
    <source>
        <dbReference type="Proteomes" id="UP000054538"/>
    </source>
</evidence>
<dbReference type="OrthoDB" id="3253623at2759"/>
<reference evidence="1 2" key="1">
    <citation type="submission" date="2014-04" db="EMBL/GenBank/DDBJ databases">
        <authorList>
            <consortium name="DOE Joint Genome Institute"/>
            <person name="Kuo A."/>
            <person name="Kohler A."/>
            <person name="Jargeat P."/>
            <person name="Nagy L.G."/>
            <person name="Floudas D."/>
            <person name="Copeland A."/>
            <person name="Barry K.W."/>
            <person name="Cichocki N."/>
            <person name="Veneault-Fourrey C."/>
            <person name="LaButti K."/>
            <person name="Lindquist E.A."/>
            <person name="Lipzen A."/>
            <person name="Lundell T."/>
            <person name="Morin E."/>
            <person name="Murat C."/>
            <person name="Sun H."/>
            <person name="Tunlid A."/>
            <person name="Henrissat B."/>
            <person name="Grigoriev I.V."/>
            <person name="Hibbett D.S."/>
            <person name="Martin F."/>
            <person name="Nordberg H.P."/>
            <person name="Cantor M.N."/>
            <person name="Hua S.X."/>
        </authorList>
    </citation>
    <scope>NUCLEOTIDE SEQUENCE [LARGE SCALE GENOMIC DNA]</scope>
    <source>
        <strain evidence="1 2">Ve08.2h10</strain>
    </source>
</reference>
<reference evidence="2" key="2">
    <citation type="submission" date="2015-01" db="EMBL/GenBank/DDBJ databases">
        <title>Evolutionary Origins and Diversification of the Mycorrhizal Mutualists.</title>
        <authorList>
            <consortium name="DOE Joint Genome Institute"/>
            <consortium name="Mycorrhizal Genomics Consortium"/>
            <person name="Kohler A."/>
            <person name="Kuo A."/>
            <person name="Nagy L.G."/>
            <person name="Floudas D."/>
            <person name="Copeland A."/>
            <person name="Barry K.W."/>
            <person name="Cichocki N."/>
            <person name="Veneault-Fourrey C."/>
            <person name="LaButti K."/>
            <person name="Lindquist E.A."/>
            <person name="Lipzen A."/>
            <person name="Lundell T."/>
            <person name="Morin E."/>
            <person name="Murat C."/>
            <person name="Riley R."/>
            <person name="Ohm R."/>
            <person name="Sun H."/>
            <person name="Tunlid A."/>
            <person name="Henrissat B."/>
            <person name="Grigoriev I.V."/>
            <person name="Hibbett D.S."/>
            <person name="Martin F."/>
        </authorList>
    </citation>
    <scope>NUCLEOTIDE SEQUENCE [LARGE SCALE GENOMIC DNA]</scope>
    <source>
        <strain evidence="2">Ve08.2h10</strain>
    </source>
</reference>
<dbReference type="AlphaFoldDB" id="A0A0D0CS81"/>
<feature type="non-terminal residue" evidence="1">
    <location>
        <position position="1"/>
    </location>
</feature>
<accession>A0A0D0CS81</accession>
<sequence>SIRYIQENTFLLLVIPGPTEPNTEQLNGLLEPFVKKLEQLGEGLLFGTTI</sequence>
<dbReference type="Proteomes" id="UP000054538">
    <property type="component" value="Unassembled WGS sequence"/>
</dbReference>
<organism evidence="1 2">
    <name type="scientific">Paxillus rubicundulus Ve08.2h10</name>
    <dbReference type="NCBI Taxonomy" id="930991"/>
    <lineage>
        <taxon>Eukaryota</taxon>
        <taxon>Fungi</taxon>
        <taxon>Dikarya</taxon>
        <taxon>Basidiomycota</taxon>
        <taxon>Agaricomycotina</taxon>
        <taxon>Agaricomycetes</taxon>
        <taxon>Agaricomycetidae</taxon>
        <taxon>Boletales</taxon>
        <taxon>Paxilineae</taxon>
        <taxon>Paxillaceae</taxon>
        <taxon>Paxillus</taxon>
    </lineage>
</organism>
<name>A0A0D0CS81_9AGAM</name>
<dbReference type="InParanoid" id="A0A0D0CS81"/>
<evidence type="ECO:0000313" key="1">
    <source>
        <dbReference type="EMBL" id="KIK73741.1"/>
    </source>
</evidence>
<dbReference type="EMBL" id="KN829462">
    <property type="protein sequence ID" value="KIK73741.1"/>
    <property type="molecule type" value="Genomic_DNA"/>
</dbReference>
<proteinExistence type="predicted"/>
<protein>
    <submittedName>
        <fullName evidence="1">Uncharacterized protein</fullName>
    </submittedName>
</protein>